<feature type="transmembrane region" description="Helical" evidence="1">
    <location>
        <begin position="79"/>
        <end position="98"/>
    </location>
</feature>
<comment type="caution">
    <text evidence="2">The sequence shown here is derived from an EMBL/GenBank/DDBJ whole genome shotgun (WGS) entry which is preliminary data.</text>
</comment>
<dbReference type="Pfam" id="PF10067">
    <property type="entry name" value="DUF2306"/>
    <property type="match status" value="1"/>
</dbReference>
<sequence length="204" mass="21602">MPAGLIALCAVPVIAGAVRLGELTAGAEITAQNARFFAAPVPVVLHILTVSVYGLLGAFQFAPGFRRRRPGWHRAAGRILVPCGLLAALSGLWMTLFYPLPDGDGALLSGFRLVFGSAMALSIVLGLAAIRRRDVTRHRAWMIRGYAIGLGAGTQVLTNLPWFLIFGEPGETSRALLMGAGWAINLAMAEWIIRGNGARARAGS</sequence>
<keyword evidence="3" id="KW-1185">Reference proteome</keyword>
<keyword evidence="1" id="KW-0472">Membrane</keyword>
<name>A0A8J3S5C7_PLARO</name>
<organism evidence="2 3">
    <name type="scientific">Planobispora rosea</name>
    <dbReference type="NCBI Taxonomy" id="35762"/>
    <lineage>
        <taxon>Bacteria</taxon>
        <taxon>Bacillati</taxon>
        <taxon>Actinomycetota</taxon>
        <taxon>Actinomycetes</taxon>
        <taxon>Streptosporangiales</taxon>
        <taxon>Streptosporangiaceae</taxon>
        <taxon>Planobispora</taxon>
    </lineage>
</organism>
<gene>
    <name evidence="2" type="ORF">Pro02_58960</name>
</gene>
<dbReference type="AlphaFoldDB" id="A0A8J3S5C7"/>
<evidence type="ECO:0000256" key="1">
    <source>
        <dbReference type="SAM" id="Phobius"/>
    </source>
</evidence>
<keyword evidence="1" id="KW-1133">Transmembrane helix</keyword>
<feature type="transmembrane region" description="Helical" evidence="1">
    <location>
        <begin position="110"/>
        <end position="130"/>
    </location>
</feature>
<feature type="transmembrane region" description="Helical" evidence="1">
    <location>
        <begin position="142"/>
        <end position="163"/>
    </location>
</feature>
<feature type="transmembrane region" description="Helical" evidence="1">
    <location>
        <begin position="36"/>
        <end position="59"/>
    </location>
</feature>
<proteinExistence type="predicted"/>
<dbReference type="EMBL" id="BOOI01000061">
    <property type="protein sequence ID" value="GIH87488.1"/>
    <property type="molecule type" value="Genomic_DNA"/>
</dbReference>
<reference evidence="2" key="1">
    <citation type="submission" date="2021-01" db="EMBL/GenBank/DDBJ databases">
        <title>Whole genome shotgun sequence of Planobispora rosea NBRC 15558.</title>
        <authorList>
            <person name="Komaki H."/>
            <person name="Tamura T."/>
        </authorList>
    </citation>
    <scope>NUCLEOTIDE SEQUENCE</scope>
    <source>
        <strain evidence="2">NBRC 15558</strain>
    </source>
</reference>
<keyword evidence="1" id="KW-0812">Transmembrane</keyword>
<dbReference type="Proteomes" id="UP000655044">
    <property type="component" value="Unassembled WGS sequence"/>
</dbReference>
<evidence type="ECO:0000313" key="3">
    <source>
        <dbReference type="Proteomes" id="UP000655044"/>
    </source>
</evidence>
<evidence type="ECO:0000313" key="2">
    <source>
        <dbReference type="EMBL" id="GIH87488.1"/>
    </source>
</evidence>
<dbReference type="InterPro" id="IPR018750">
    <property type="entry name" value="DUF2306_membrane"/>
</dbReference>
<feature type="transmembrane region" description="Helical" evidence="1">
    <location>
        <begin position="175"/>
        <end position="193"/>
    </location>
</feature>
<accession>A0A8J3S5C7</accession>
<protein>
    <submittedName>
        <fullName evidence="2">Membrane protein</fullName>
    </submittedName>
</protein>